<gene>
    <name evidence="6" type="ORF">V6N12_074578</name>
</gene>
<dbReference type="InterPro" id="IPR002048">
    <property type="entry name" value="EF_hand_dom"/>
</dbReference>
<evidence type="ECO:0000313" key="6">
    <source>
        <dbReference type="EMBL" id="KAK8511888.1"/>
    </source>
</evidence>
<dbReference type="PANTHER" id="PTHR10827">
    <property type="entry name" value="RETICULOCALBIN"/>
    <property type="match status" value="1"/>
</dbReference>
<accession>A0ABR2BXS5</accession>
<proteinExistence type="predicted"/>
<dbReference type="Gene3D" id="1.10.238.10">
    <property type="entry name" value="EF-hand"/>
    <property type="match status" value="2"/>
</dbReference>
<feature type="signal peptide" evidence="4">
    <location>
        <begin position="1"/>
        <end position="26"/>
    </location>
</feature>
<keyword evidence="3" id="KW-0106">Calcium</keyword>
<keyword evidence="2" id="KW-0677">Repeat</keyword>
<organism evidence="6 7">
    <name type="scientific">Hibiscus sabdariffa</name>
    <name type="common">roselle</name>
    <dbReference type="NCBI Taxonomy" id="183260"/>
    <lineage>
        <taxon>Eukaryota</taxon>
        <taxon>Viridiplantae</taxon>
        <taxon>Streptophyta</taxon>
        <taxon>Embryophyta</taxon>
        <taxon>Tracheophyta</taxon>
        <taxon>Spermatophyta</taxon>
        <taxon>Magnoliopsida</taxon>
        <taxon>eudicotyledons</taxon>
        <taxon>Gunneridae</taxon>
        <taxon>Pentapetalae</taxon>
        <taxon>rosids</taxon>
        <taxon>malvids</taxon>
        <taxon>Malvales</taxon>
        <taxon>Malvaceae</taxon>
        <taxon>Malvoideae</taxon>
        <taxon>Hibiscus</taxon>
    </lineage>
</organism>
<dbReference type="SUPFAM" id="SSF47473">
    <property type="entry name" value="EF-hand"/>
    <property type="match status" value="2"/>
</dbReference>
<evidence type="ECO:0000256" key="4">
    <source>
        <dbReference type="SAM" id="SignalP"/>
    </source>
</evidence>
<feature type="domain" description="EF-hand" evidence="5">
    <location>
        <begin position="154"/>
        <end position="189"/>
    </location>
</feature>
<dbReference type="Pfam" id="PF13202">
    <property type="entry name" value="EF-hand_5"/>
    <property type="match status" value="1"/>
</dbReference>
<keyword evidence="4" id="KW-0732">Signal</keyword>
<evidence type="ECO:0000256" key="1">
    <source>
        <dbReference type="ARBA" id="ARBA00022723"/>
    </source>
</evidence>
<comment type="caution">
    <text evidence="6">The sequence shown here is derived from an EMBL/GenBank/DDBJ whole genome shotgun (WGS) entry which is preliminary data.</text>
</comment>
<dbReference type="InterPro" id="IPR018247">
    <property type="entry name" value="EF_Hand_1_Ca_BS"/>
</dbReference>
<feature type="chain" id="PRO_5045557046" description="EF-hand domain-containing protein" evidence="4">
    <location>
        <begin position="27"/>
        <end position="328"/>
    </location>
</feature>
<feature type="domain" description="EF-hand" evidence="5">
    <location>
        <begin position="237"/>
        <end position="272"/>
    </location>
</feature>
<feature type="domain" description="EF-hand" evidence="5">
    <location>
        <begin position="198"/>
        <end position="228"/>
    </location>
</feature>
<dbReference type="Proteomes" id="UP001472677">
    <property type="component" value="Unassembled WGS sequence"/>
</dbReference>
<protein>
    <recommendedName>
        <fullName evidence="5">EF-hand domain-containing protein</fullName>
    </recommendedName>
</protein>
<keyword evidence="7" id="KW-1185">Reference proteome</keyword>
<evidence type="ECO:0000256" key="2">
    <source>
        <dbReference type="ARBA" id="ARBA00022737"/>
    </source>
</evidence>
<dbReference type="EMBL" id="JBBPBM010000076">
    <property type="protein sequence ID" value="KAK8511888.1"/>
    <property type="molecule type" value="Genomic_DNA"/>
</dbReference>
<dbReference type="SMART" id="SM00054">
    <property type="entry name" value="EFh"/>
    <property type="match status" value="4"/>
</dbReference>
<evidence type="ECO:0000259" key="5">
    <source>
        <dbReference type="PROSITE" id="PS50222"/>
    </source>
</evidence>
<evidence type="ECO:0000313" key="7">
    <source>
        <dbReference type="Proteomes" id="UP001472677"/>
    </source>
</evidence>
<name>A0ABR2BXS5_9ROSI</name>
<dbReference type="InterPro" id="IPR011992">
    <property type="entry name" value="EF-hand-dom_pair"/>
</dbReference>
<dbReference type="PROSITE" id="PS00018">
    <property type="entry name" value="EF_HAND_1"/>
    <property type="match status" value="4"/>
</dbReference>
<dbReference type="PANTHER" id="PTHR10827:SF98">
    <property type="entry name" value="45 KDA CALCIUM-BINDING PROTEIN"/>
    <property type="match status" value="1"/>
</dbReference>
<evidence type="ECO:0000256" key="3">
    <source>
        <dbReference type="ARBA" id="ARBA00022837"/>
    </source>
</evidence>
<reference evidence="6 7" key="1">
    <citation type="journal article" date="2024" name="G3 (Bethesda)">
        <title>Genome assembly of Hibiscus sabdariffa L. provides insights into metabolisms of medicinal natural products.</title>
        <authorList>
            <person name="Kim T."/>
        </authorList>
    </citation>
    <scope>NUCLEOTIDE SEQUENCE [LARGE SCALE GENOMIC DNA]</scope>
    <source>
        <strain evidence="6">TK-2024</strain>
        <tissue evidence="6">Old leaves</tissue>
    </source>
</reference>
<dbReference type="Pfam" id="PF13499">
    <property type="entry name" value="EF-hand_7"/>
    <property type="match status" value="1"/>
</dbReference>
<sequence>MAKAMVYTFLAIAFIILLLSPTKRHGHHPLGLNRRLAHKVPFDPLVTRMERWTEDQGWSQNITYVPEVGGDGTLNTTSRLIILFPFLDIEPKDGKISALELGVWIRQQVVDRLNYRTNKLMSWHDKNGDGAISFSEYLPQFTPKDIERNSMGHGEAGWWMEQFKNADLDSSGDLDFNECKNFLHPEDSDNKEIQRWLLREKMKRMDEDEDGHLNLNEFKEQAYDIYRSYVDFKNSATRTPTAEEKFAELDHDNDKKLSIEELRPILSYLHPGELFYANYFSHYLMREADDNKDGYLTLQEMLNHDNIFYNSLYEDDDDDDDYHYHDDL</sequence>
<dbReference type="PROSITE" id="PS50222">
    <property type="entry name" value="EF_HAND_2"/>
    <property type="match status" value="3"/>
</dbReference>
<keyword evidence="1" id="KW-0479">Metal-binding</keyword>